<accession>A0AB33SZF5</accession>
<organism evidence="1 2">
    <name type="scientific">Mycobacteroides abscessus</name>
    <dbReference type="NCBI Taxonomy" id="36809"/>
    <lineage>
        <taxon>Bacteria</taxon>
        <taxon>Bacillati</taxon>
        <taxon>Actinomycetota</taxon>
        <taxon>Actinomycetes</taxon>
        <taxon>Mycobacteriales</taxon>
        <taxon>Mycobacteriaceae</taxon>
        <taxon>Mycobacteroides</taxon>
    </lineage>
</organism>
<protein>
    <recommendedName>
        <fullName evidence="3">Bacteriophage protein</fullName>
    </recommendedName>
</protein>
<proteinExistence type="predicted"/>
<evidence type="ECO:0000313" key="1">
    <source>
        <dbReference type="EMBL" id="CPT00533.1"/>
    </source>
</evidence>
<name>A0AB33SZF5_9MYCO</name>
<evidence type="ECO:0008006" key="3">
    <source>
        <dbReference type="Google" id="ProtNLM"/>
    </source>
</evidence>
<dbReference type="Proteomes" id="UP000038487">
    <property type="component" value="Unassembled WGS sequence"/>
</dbReference>
<reference evidence="1 2" key="1">
    <citation type="submission" date="2015-03" db="EMBL/GenBank/DDBJ databases">
        <authorList>
            <consortium name="Pathogen Informatics"/>
            <person name="Murphy D."/>
        </authorList>
    </citation>
    <scope>NUCLEOTIDE SEQUENCE [LARGE SCALE GENOMIC DNA]</scope>
    <source>
        <strain evidence="1 2">PAP036</strain>
    </source>
</reference>
<comment type="caution">
    <text evidence="1">The sequence shown here is derived from an EMBL/GenBank/DDBJ whole genome shotgun (WGS) entry which is preliminary data.</text>
</comment>
<evidence type="ECO:0000313" key="2">
    <source>
        <dbReference type="Proteomes" id="UP000038487"/>
    </source>
</evidence>
<dbReference type="RefSeq" id="WP_052537837.1">
    <property type="nucleotide sequence ID" value="NZ_CSUW01000001.1"/>
</dbReference>
<sequence>MATPTGDDLLAFLADATKVDQIVSTVTQLARGYTRGQGFNAAGVPVDDVRAVILTASARLYGNPEGVAARTMGPFQVQFAPDNFSWTVAELFVLNRYRERAQ</sequence>
<gene>
    <name evidence="1" type="ORF">ERS075527_00339</name>
</gene>
<dbReference type="EMBL" id="CSUW01000001">
    <property type="protein sequence ID" value="CPT00533.1"/>
    <property type="molecule type" value="Genomic_DNA"/>
</dbReference>
<dbReference type="AlphaFoldDB" id="A0AB33SZF5"/>